<protein>
    <recommendedName>
        <fullName evidence="4">PH domain-containing protein</fullName>
    </recommendedName>
</protein>
<reference evidence="2 3" key="1">
    <citation type="submission" date="2016-06" db="EMBL/GenBank/DDBJ databases">
        <authorList>
            <person name="Kjaerup R.B."/>
            <person name="Dalgaard T.S."/>
            <person name="Juul-Madsen H.R."/>
        </authorList>
    </citation>
    <scope>NUCLEOTIDE SEQUENCE [LARGE SCALE GENOMIC DNA]</scope>
    <source>
        <strain evidence="2 3">DSM 44871</strain>
    </source>
</reference>
<organism evidence="2 3">
    <name type="scientific">Micromonospora saelicesensis</name>
    <dbReference type="NCBI Taxonomy" id="285676"/>
    <lineage>
        <taxon>Bacteria</taxon>
        <taxon>Bacillati</taxon>
        <taxon>Actinomycetota</taxon>
        <taxon>Actinomycetes</taxon>
        <taxon>Micromonosporales</taxon>
        <taxon>Micromonosporaceae</taxon>
        <taxon>Micromonospora</taxon>
    </lineage>
</organism>
<evidence type="ECO:0000256" key="1">
    <source>
        <dbReference type="SAM" id="Phobius"/>
    </source>
</evidence>
<feature type="transmembrane region" description="Helical" evidence="1">
    <location>
        <begin position="162"/>
        <end position="180"/>
    </location>
</feature>
<accession>A0A1C4XRF5</accession>
<gene>
    <name evidence="2" type="ORF">GA0070561_3649</name>
</gene>
<evidence type="ECO:0000313" key="3">
    <source>
        <dbReference type="Proteomes" id="UP000198864"/>
    </source>
</evidence>
<evidence type="ECO:0008006" key="4">
    <source>
        <dbReference type="Google" id="ProtNLM"/>
    </source>
</evidence>
<keyword evidence="1" id="KW-0812">Transmembrane</keyword>
<proteinExistence type="predicted"/>
<dbReference type="EMBL" id="FMCR01000003">
    <property type="protein sequence ID" value="SCF11100.1"/>
    <property type="molecule type" value="Genomic_DNA"/>
</dbReference>
<sequence length="183" mass="20012">MSGGRPTLMPMRNWGTWFGGLILWAVFGFMMVMFSRNPANGWGELVLVAGFFVGLCHLVTVAAMFSYVKVTPAALLVVNPGLSTAIPWSRVQQVVAERGLVVRVRGAEDVHCYAFQPSVVGRLMGYPGAHRAVKKIDSYGKRVALGAGKDDPESAVTWRRHLLWLVGGWSVFALLVPSLVRVL</sequence>
<evidence type="ECO:0000313" key="2">
    <source>
        <dbReference type="EMBL" id="SCF11100.1"/>
    </source>
</evidence>
<name>A0A1C4XRF5_9ACTN</name>
<dbReference type="AlphaFoldDB" id="A0A1C4XRF5"/>
<feature type="transmembrane region" description="Helical" evidence="1">
    <location>
        <begin position="46"/>
        <end position="68"/>
    </location>
</feature>
<keyword evidence="1" id="KW-1133">Transmembrane helix</keyword>
<keyword evidence="1" id="KW-0472">Membrane</keyword>
<dbReference type="STRING" id="285676.GA0070561_3649"/>
<dbReference type="Proteomes" id="UP000198864">
    <property type="component" value="Unassembled WGS sequence"/>
</dbReference>
<feature type="transmembrane region" description="Helical" evidence="1">
    <location>
        <begin position="14"/>
        <end position="34"/>
    </location>
</feature>